<feature type="compositionally biased region" description="Basic and acidic residues" evidence="2">
    <location>
        <begin position="636"/>
        <end position="651"/>
    </location>
</feature>
<gene>
    <name evidence="3" type="ORF">H634G_11229</name>
</gene>
<evidence type="ECO:0000256" key="1">
    <source>
        <dbReference type="SAM" id="Coils"/>
    </source>
</evidence>
<dbReference type="Proteomes" id="UP000054544">
    <property type="component" value="Unassembled WGS sequence"/>
</dbReference>
<feature type="region of interest" description="Disordered" evidence="2">
    <location>
        <begin position="632"/>
        <end position="660"/>
    </location>
</feature>
<evidence type="ECO:0000313" key="4">
    <source>
        <dbReference type="Proteomes" id="UP000054544"/>
    </source>
</evidence>
<organism evidence="3 4">
    <name type="scientific">Metarhizium anisopliae BRIP 53293</name>
    <dbReference type="NCBI Taxonomy" id="1291518"/>
    <lineage>
        <taxon>Eukaryota</taxon>
        <taxon>Fungi</taxon>
        <taxon>Dikarya</taxon>
        <taxon>Ascomycota</taxon>
        <taxon>Pezizomycotina</taxon>
        <taxon>Sordariomycetes</taxon>
        <taxon>Hypocreomycetidae</taxon>
        <taxon>Hypocreales</taxon>
        <taxon>Clavicipitaceae</taxon>
        <taxon>Metarhizium</taxon>
    </lineage>
</organism>
<name>A0A0D9NIL1_METAN</name>
<dbReference type="EMBL" id="KE384810">
    <property type="protein sequence ID" value="KJK73528.1"/>
    <property type="molecule type" value="Genomic_DNA"/>
</dbReference>
<feature type="coiled-coil region" evidence="1">
    <location>
        <begin position="117"/>
        <end position="151"/>
    </location>
</feature>
<feature type="coiled-coil region" evidence="1">
    <location>
        <begin position="267"/>
        <end position="294"/>
    </location>
</feature>
<evidence type="ECO:0000313" key="3">
    <source>
        <dbReference type="EMBL" id="KJK73528.1"/>
    </source>
</evidence>
<sequence length="1412" mass="159006">MDALRQENEALQNEADAKRAESKKIVHLHRKAFLDFARLIVEPFSEGFLQHGDKGSTKCKNREIKLNQVRLWLTPLEEGNVESDDEKLTAPIEICTGPEPADDIEKIFSQLVRVQEVANREQEINKLVAVKVELQEKVANKTRQYEKLKNSFDTIEKHNLMVKFVVSVQDKAQHSNLALEPRLKTGDWANPEVIKCLHIILCGCTVSFSNVNETTFDPAKYKTCTSEFLSALPERITAHVYKEYEPYYKFLSAVAKSRHLEARLEDSNAISRANDEISQENEALKKQVESRRAELKRIVHLHRKAFLDFARLIVEPFTEGFLQHEDERSVKGQNRERKLNQVRLWLTPLMEGNAQPKDDGLTAPVTIYTDSDSATDIEEIFSLLGRVQEVAASEKDLKDARATLRSTEHEHRRNLEGLNERLKNVKARHTLLCETLRALNGSPASVQRFTGCLESGKIGTKENTERLHLLLSNSSEAGLPKTHSARGCRDINCTAAFLHNFRLSAGGEIDAGPGSAVSRDISDELSLLEQVKMLWVFKKGLDDKLSSTFARHGPQAADSNPVPTQWPLDDLLSAAELLGTLKIDSMLSVLEQYIDEGEGREGKKNVHSTKQEKAVRRIAEFGGLDSKMISAGLNCEKPDDRNQSLSQKREQGSTSDEGIENDVAESMKTTALRRCERLIERITMIQSLSEEQETRRKRDLEKLWAICQEWLGLGDQCPNSYEKNTSGRGGEPALGDQLAFIINAIKDAAQNVQIIERRYDNQYEEFKTEAKSDVELSKILRMTTWPSEVPGFPERILQKSRALQQIKGLRLEFNRTQFIFSLKDFNAAKAESQTTKCILDSAMKGGLYFDGLTSYLETASSKGEEVQLKRSEEFDTAESNEFFLFYEPIIRLVLSLQRKDAEQASWISDCSGKMIDLYTKYGRSSCVVESGTKKPEEMMCNENEPLTSRLESLVTFVAELPSQKLDKPTIKSAGEDHHATKELNAAIPKSSENIATFEKLVRIIQDAEAKLDKKYNALKRKPDIPRSVLGSMQLQSKEVSLPDRLEARLEQAGVIGFVEGFWNEWQLETGRVKLVATLSGLCSGVGNNDEAMIKQARKTAKDVGLYCEEFVNIFPVLERKYTAGTGASNEVFVLYKPMIEAAISAGQGPLLSEAIMALYASHGGNHGPLLPSRPEKDSVGLVPAKGSVVSRDIQIRDQTQPLTLRLRALVDFVASKSEIATALPPVPVDKNILREVEIIRQSWEEPNVGINGQLQGSGKPRRQQICNNPTEIRDTLIIHGKKVKIVRIKPRGKNYEFEVVDHNNERRMDLTSLSKILMEGTPSDVKDNADIIYAIFVRALVSVHPKVQLKKNDKKSEDLPKMIRFQHIKERVEKASPEMWLVQYRDGGQEEVSRGTISGWGLDAREQMKARR</sequence>
<proteinExistence type="predicted"/>
<dbReference type="OrthoDB" id="10491148at2759"/>
<reference evidence="4" key="1">
    <citation type="journal article" date="2014" name="BMC Genomics">
        <title>The genome sequence of the biocontrol fungus Metarhizium anisopliae and comparative genomics of Metarhizium species.</title>
        <authorList>
            <person name="Pattemore J.A."/>
            <person name="Hane J.K."/>
            <person name="Williams A.H."/>
            <person name="Wilson B.A."/>
            <person name="Stodart B.J."/>
            <person name="Ash G.J."/>
        </authorList>
    </citation>
    <scope>NUCLEOTIDE SEQUENCE [LARGE SCALE GENOMIC DNA]</scope>
    <source>
        <strain evidence="4">BRIP 53293</strain>
    </source>
</reference>
<protein>
    <submittedName>
        <fullName evidence="3">Uncharacterized protein</fullName>
    </submittedName>
</protein>
<keyword evidence="4" id="KW-1185">Reference proteome</keyword>
<keyword evidence="1" id="KW-0175">Coiled coil</keyword>
<evidence type="ECO:0000256" key="2">
    <source>
        <dbReference type="SAM" id="MobiDB-lite"/>
    </source>
</evidence>
<accession>A0A0D9NIL1</accession>
<feature type="coiled-coil region" evidence="1">
    <location>
        <begin position="390"/>
        <end position="428"/>
    </location>
</feature>